<dbReference type="STRING" id="2594813.A0A395M541"/>
<evidence type="ECO:0000313" key="2">
    <source>
        <dbReference type="EMBL" id="RFN42548.1"/>
    </source>
</evidence>
<name>A0A395M541_9HYPO</name>
<evidence type="ECO:0000313" key="3">
    <source>
        <dbReference type="Proteomes" id="UP000265631"/>
    </source>
</evidence>
<dbReference type="EMBL" id="PXXK01000719">
    <property type="protein sequence ID" value="RFN42548.1"/>
    <property type="molecule type" value="Genomic_DNA"/>
</dbReference>
<reference evidence="2 3" key="1">
    <citation type="journal article" date="2018" name="PLoS Pathog.">
        <title>Evolution of structural diversity of trichothecenes, a family of toxins produced by plant pathogenic and entomopathogenic fungi.</title>
        <authorList>
            <person name="Proctor R.H."/>
            <person name="McCormick S.P."/>
            <person name="Kim H.S."/>
            <person name="Cardoza R.E."/>
            <person name="Stanley A.M."/>
            <person name="Lindo L."/>
            <person name="Kelly A."/>
            <person name="Brown D.W."/>
            <person name="Lee T."/>
            <person name="Vaughan M.M."/>
            <person name="Alexander N.J."/>
            <person name="Busman M."/>
            <person name="Gutierrez S."/>
        </authorList>
    </citation>
    <scope>NUCLEOTIDE SEQUENCE [LARGE SCALE GENOMIC DNA]</scope>
    <source>
        <strain evidence="2 3">NRRL 13405</strain>
    </source>
</reference>
<organism evidence="2 3">
    <name type="scientific">Fusarium flagelliforme</name>
    <dbReference type="NCBI Taxonomy" id="2675880"/>
    <lineage>
        <taxon>Eukaryota</taxon>
        <taxon>Fungi</taxon>
        <taxon>Dikarya</taxon>
        <taxon>Ascomycota</taxon>
        <taxon>Pezizomycotina</taxon>
        <taxon>Sordariomycetes</taxon>
        <taxon>Hypocreomycetidae</taxon>
        <taxon>Hypocreales</taxon>
        <taxon>Nectriaceae</taxon>
        <taxon>Fusarium</taxon>
        <taxon>Fusarium incarnatum-equiseti species complex</taxon>
    </lineage>
</organism>
<keyword evidence="3" id="KW-1185">Reference proteome</keyword>
<dbReference type="SUPFAM" id="SSF75005">
    <property type="entry name" value="Arabinanase/levansucrase/invertase"/>
    <property type="match status" value="1"/>
</dbReference>
<feature type="chain" id="PRO_5017444760" evidence="1">
    <location>
        <begin position="21"/>
        <end position="76"/>
    </location>
</feature>
<dbReference type="InterPro" id="IPR023296">
    <property type="entry name" value="Glyco_hydro_beta-prop_sf"/>
</dbReference>
<dbReference type="Proteomes" id="UP000265631">
    <property type="component" value="Unassembled WGS sequence"/>
</dbReference>
<sequence length="76" mass="7932">MKFLGRIGLATAAFGSAALGYTTRAASTFTNPAILGCHSDPFCVHATELDNTPLCTSSTFMTFPGAPIYASKDLVN</sequence>
<keyword evidence="1" id="KW-0732">Signal</keyword>
<accession>A0A395M541</accession>
<protein>
    <submittedName>
        <fullName evidence="2">Uncharacterized protein</fullName>
    </submittedName>
</protein>
<gene>
    <name evidence="2" type="ORF">FIE12Z_12786</name>
</gene>
<comment type="caution">
    <text evidence="2">The sequence shown here is derived from an EMBL/GenBank/DDBJ whole genome shotgun (WGS) entry which is preliminary data.</text>
</comment>
<feature type="signal peptide" evidence="1">
    <location>
        <begin position="1"/>
        <end position="20"/>
    </location>
</feature>
<dbReference type="Gene3D" id="2.115.10.20">
    <property type="entry name" value="Glycosyl hydrolase domain, family 43"/>
    <property type="match status" value="1"/>
</dbReference>
<proteinExistence type="predicted"/>
<evidence type="ECO:0000256" key="1">
    <source>
        <dbReference type="SAM" id="SignalP"/>
    </source>
</evidence>
<dbReference type="AlphaFoldDB" id="A0A395M541"/>